<keyword evidence="4" id="KW-0804">Transcription</keyword>
<dbReference type="PANTHER" id="PTHR31668">
    <property type="entry name" value="GLUCOSE TRANSPORT TRANSCRIPTION REGULATOR RGT1-RELATED-RELATED"/>
    <property type="match status" value="1"/>
</dbReference>
<dbReference type="Gene3D" id="4.10.240.10">
    <property type="entry name" value="Zn(2)-C6 fungal-type DNA-binding domain"/>
    <property type="match status" value="1"/>
</dbReference>
<dbReference type="Proteomes" id="UP000054266">
    <property type="component" value="Unassembled WGS sequence"/>
</dbReference>
<evidence type="ECO:0000259" key="7">
    <source>
        <dbReference type="PROSITE" id="PS50048"/>
    </source>
</evidence>
<name>A0A0D2FNK0_9EURO</name>
<dbReference type="GO" id="GO:0006351">
    <property type="term" value="P:DNA-templated transcription"/>
    <property type="evidence" value="ECO:0007669"/>
    <property type="project" value="InterPro"/>
</dbReference>
<evidence type="ECO:0000256" key="2">
    <source>
        <dbReference type="ARBA" id="ARBA00023015"/>
    </source>
</evidence>
<protein>
    <recommendedName>
        <fullName evidence="7">Zn(2)-C6 fungal-type domain-containing protein</fullName>
    </recommendedName>
</protein>
<dbReference type="SUPFAM" id="SSF57701">
    <property type="entry name" value="Zn2/Cys6 DNA-binding domain"/>
    <property type="match status" value="1"/>
</dbReference>
<feature type="compositionally biased region" description="Polar residues" evidence="6">
    <location>
        <begin position="532"/>
        <end position="541"/>
    </location>
</feature>
<dbReference type="Pfam" id="PF00172">
    <property type="entry name" value="Zn_clus"/>
    <property type="match status" value="1"/>
</dbReference>
<proteinExistence type="predicted"/>
<feature type="region of interest" description="Disordered" evidence="6">
    <location>
        <begin position="593"/>
        <end position="619"/>
    </location>
</feature>
<feature type="compositionally biased region" description="Basic and acidic residues" evidence="6">
    <location>
        <begin position="543"/>
        <end position="552"/>
    </location>
</feature>
<dbReference type="GO" id="GO:0000981">
    <property type="term" value="F:DNA-binding transcription factor activity, RNA polymerase II-specific"/>
    <property type="evidence" value="ECO:0007669"/>
    <property type="project" value="InterPro"/>
</dbReference>
<dbReference type="SMART" id="SM00066">
    <property type="entry name" value="GAL4"/>
    <property type="match status" value="1"/>
</dbReference>
<feature type="region of interest" description="Disordered" evidence="6">
    <location>
        <begin position="62"/>
        <end position="94"/>
    </location>
</feature>
<dbReference type="InterPro" id="IPR001138">
    <property type="entry name" value="Zn2Cys6_DnaBD"/>
</dbReference>
<dbReference type="PANTHER" id="PTHR31668:SF20">
    <property type="entry name" value="ZN(II)2CYS6 TRANSCRIPTION FACTOR (EUROFUNG)"/>
    <property type="match status" value="1"/>
</dbReference>
<evidence type="ECO:0000313" key="8">
    <source>
        <dbReference type="EMBL" id="KIW68175.1"/>
    </source>
</evidence>
<evidence type="ECO:0000256" key="6">
    <source>
        <dbReference type="SAM" id="MobiDB-lite"/>
    </source>
</evidence>
<dbReference type="GO" id="GO:0003677">
    <property type="term" value="F:DNA binding"/>
    <property type="evidence" value="ECO:0007669"/>
    <property type="project" value="UniProtKB-KW"/>
</dbReference>
<dbReference type="AlphaFoldDB" id="A0A0D2FNK0"/>
<dbReference type="PROSITE" id="PS00463">
    <property type="entry name" value="ZN2_CY6_FUNGAL_1"/>
    <property type="match status" value="1"/>
</dbReference>
<evidence type="ECO:0000256" key="1">
    <source>
        <dbReference type="ARBA" id="ARBA00022723"/>
    </source>
</evidence>
<dbReference type="InterPro" id="IPR036864">
    <property type="entry name" value="Zn2-C6_fun-type_DNA-bd_sf"/>
</dbReference>
<evidence type="ECO:0000313" key="9">
    <source>
        <dbReference type="Proteomes" id="UP000054266"/>
    </source>
</evidence>
<dbReference type="CDD" id="cd00067">
    <property type="entry name" value="GAL4"/>
    <property type="match status" value="1"/>
</dbReference>
<organism evidence="8 9">
    <name type="scientific">Phialophora macrospora</name>
    <dbReference type="NCBI Taxonomy" id="1851006"/>
    <lineage>
        <taxon>Eukaryota</taxon>
        <taxon>Fungi</taxon>
        <taxon>Dikarya</taxon>
        <taxon>Ascomycota</taxon>
        <taxon>Pezizomycotina</taxon>
        <taxon>Eurotiomycetes</taxon>
        <taxon>Chaetothyriomycetidae</taxon>
        <taxon>Chaetothyriales</taxon>
        <taxon>Herpotrichiellaceae</taxon>
        <taxon>Phialophora</taxon>
    </lineage>
</organism>
<feature type="compositionally biased region" description="Polar residues" evidence="6">
    <location>
        <begin position="79"/>
        <end position="94"/>
    </location>
</feature>
<feature type="region of interest" description="Disordered" evidence="6">
    <location>
        <begin position="532"/>
        <end position="555"/>
    </location>
</feature>
<keyword evidence="1" id="KW-0479">Metal-binding</keyword>
<dbReference type="CDD" id="cd12148">
    <property type="entry name" value="fungal_TF_MHR"/>
    <property type="match status" value="1"/>
</dbReference>
<gene>
    <name evidence="8" type="ORF">PV04_04136</name>
</gene>
<dbReference type="InterPro" id="IPR050797">
    <property type="entry name" value="Carb_Metab_Trans_Reg"/>
</dbReference>
<dbReference type="EMBL" id="KN846958">
    <property type="protein sequence ID" value="KIW68175.1"/>
    <property type="molecule type" value="Genomic_DNA"/>
</dbReference>
<accession>A0A0D2FNK0</accession>
<keyword evidence="9" id="KW-1185">Reference proteome</keyword>
<keyword evidence="3" id="KW-0238">DNA-binding</keyword>
<dbReference type="STRING" id="5601.A0A0D2FNK0"/>
<evidence type="ECO:0000256" key="3">
    <source>
        <dbReference type="ARBA" id="ARBA00023125"/>
    </source>
</evidence>
<dbReference type="HOGENOM" id="CLU_016574_3_1_1"/>
<dbReference type="GO" id="GO:0008270">
    <property type="term" value="F:zinc ion binding"/>
    <property type="evidence" value="ECO:0007669"/>
    <property type="project" value="InterPro"/>
</dbReference>
<keyword evidence="5" id="KW-0539">Nucleus</keyword>
<feature type="compositionally biased region" description="Polar residues" evidence="6">
    <location>
        <begin position="602"/>
        <end position="611"/>
    </location>
</feature>
<feature type="domain" description="Zn(2)-C6 fungal-type" evidence="7">
    <location>
        <begin position="8"/>
        <end position="37"/>
    </location>
</feature>
<evidence type="ECO:0000256" key="4">
    <source>
        <dbReference type="ARBA" id="ARBA00023163"/>
    </source>
</evidence>
<reference evidence="8 9" key="1">
    <citation type="submission" date="2015-01" db="EMBL/GenBank/DDBJ databases">
        <title>The Genome Sequence of Capronia semiimmersa CBS27337.</title>
        <authorList>
            <consortium name="The Broad Institute Genomics Platform"/>
            <person name="Cuomo C."/>
            <person name="de Hoog S."/>
            <person name="Gorbushina A."/>
            <person name="Stielow B."/>
            <person name="Teixiera M."/>
            <person name="Abouelleil A."/>
            <person name="Chapman S.B."/>
            <person name="Priest M."/>
            <person name="Young S.K."/>
            <person name="Wortman J."/>
            <person name="Nusbaum C."/>
            <person name="Birren B."/>
        </authorList>
    </citation>
    <scope>NUCLEOTIDE SEQUENCE [LARGE SCALE GENOMIC DNA]</scope>
    <source>
        <strain evidence="8 9">CBS 27337</strain>
    </source>
</reference>
<sequence length="619" mass="68766">MASPVKKACDACHRRKVKCSGDHPCTNCAQTNLQCTYLSIPQKKGPKGSRGKVISGIRTIQEETKPPTTAASTAPPLTRESSFDFNSSPTTPSNAQNVSLLSMQTIENCIDFYFSNMSTTAWVLHRATLRHAISLSLMTNPEVYCLAGSLCAFVMVQPGMNLAVAPGSYYAGEPPENRYGYANLILNDIIRTRKSINYVGSPTLASVQISFFLFGCYFTLEEQNLCWFHLREAATLCHLMGMHEESSYLLGDPVDSIYRRRIYWLLLVSERAYALERHRPLTLHPTIELPTTHDQREEEMISGFSYLISLFCCIDDEFMVLWNKVKTGCSAIWLSRLQQQLKDALPSELKTTESQIADVRVTMNWLRIMVWQLSITSGNLSSSSNDSSMTFRYPIEVAKDLVRDIQNISLDAMEVHGIGLIEKLFDIACTLIDVIAYVPFEVSTNEPSFDILNRLLNLVSKLRGGATRYLPLLLTKVSETLPNVGQPALVELDPTQMSITQGYAGATDKLPTPAPAQYSSLGSFGPEGFNFGSQCSLNPQQEHGAHHDRSPDELTFDTYSPSMVRTESTSILTPSILGTPPTRFFGLVGQINPPRTLPPGSRSVTESTNSHTKYEEYPG</sequence>
<evidence type="ECO:0000256" key="5">
    <source>
        <dbReference type="ARBA" id="ARBA00023242"/>
    </source>
</evidence>
<dbReference type="InterPro" id="IPR007219">
    <property type="entry name" value="XnlR_reg_dom"/>
</dbReference>
<feature type="compositionally biased region" description="Low complexity" evidence="6">
    <location>
        <begin position="66"/>
        <end position="76"/>
    </location>
</feature>
<dbReference type="Pfam" id="PF04082">
    <property type="entry name" value="Fungal_trans"/>
    <property type="match status" value="1"/>
</dbReference>
<keyword evidence="2" id="KW-0805">Transcription regulation</keyword>
<dbReference type="PROSITE" id="PS50048">
    <property type="entry name" value="ZN2_CY6_FUNGAL_2"/>
    <property type="match status" value="1"/>
</dbReference>